<reference evidence="1" key="1">
    <citation type="journal article" date="2020" name="Nature">
        <title>Giant virus diversity and host interactions through global metagenomics.</title>
        <authorList>
            <person name="Schulz F."/>
            <person name="Roux S."/>
            <person name="Paez-Espino D."/>
            <person name="Jungbluth S."/>
            <person name="Walsh D.A."/>
            <person name="Denef V.J."/>
            <person name="McMahon K.D."/>
            <person name="Konstantinidis K.T."/>
            <person name="Eloe-Fadrosh E.A."/>
            <person name="Kyrpides N.C."/>
            <person name="Woyke T."/>
        </authorList>
    </citation>
    <scope>NUCLEOTIDE SEQUENCE</scope>
    <source>
        <strain evidence="1">GVMAG-S-1039698-54</strain>
    </source>
</reference>
<dbReference type="GO" id="GO:0003677">
    <property type="term" value="F:DNA binding"/>
    <property type="evidence" value="ECO:0007669"/>
    <property type="project" value="InterPro"/>
</dbReference>
<organism evidence="1">
    <name type="scientific">viral metagenome</name>
    <dbReference type="NCBI Taxonomy" id="1070528"/>
    <lineage>
        <taxon>unclassified sequences</taxon>
        <taxon>metagenomes</taxon>
        <taxon>organismal metagenomes</taxon>
    </lineage>
</organism>
<dbReference type="InterPro" id="IPR008921">
    <property type="entry name" value="DNA_pol3_clamp-load_cplx_C"/>
</dbReference>
<proteinExistence type="predicted"/>
<dbReference type="SUPFAM" id="SSF48019">
    <property type="entry name" value="post-AAA+ oligomerization domain-like"/>
    <property type="match status" value="1"/>
</dbReference>
<accession>A0A6C0AKM3</accession>
<protein>
    <submittedName>
        <fullName evidence="1">Uncharacterized protein</fullName>
    </submittedName>
</protein>
<dbReference type="Gene3D" id="1.20.272.10">
    <property type="match status" value="1"/>
</dbReference>
<dbReference type="EMBL" id="MN740675">
    <property type="protein sequence ID" value="QHS80166.1"/>
    <property type="molecule type" value="Genomic_DNA"/>
</dbReference>
<sequence length="359" mass="42584">MDKFKIDDKRTQKDFKNITFSKYKKSDVKKELIKSIRNNKIEEACHWCAELVCSGHFMDLWETILLITSKYIHLGNPKLPLYIEIRYNKFKELVQNGYINNELKMRNNMETRQLFCEIICVLALSNKKQGLVQSKVTDKDFKIVEMQTRLKADTLNYCNSIFMKEDPKELFIALNELCYHMSAKSESFMDAIYWIEWILEYEKKCQKEKKINIICERRPTIPVNTNNQKDIVWMIWDCILHASTRKHNSVLKINKSLLNIFCSRFTTTSKRKRRFLIYFATSLITDYYNLNIKIINNEPLIEKIKKNINQIYKQIKKHEIGSGTNYLFKNSFNGGNLEKTISKLNKLDSLMGMVPRNNN</sequence>
<dbReference type="GO" id="GO:0006260">
    <property type="term" value="P:DNA replication"/>
    <property type="evidence" value="ECO:0007669"/>
    <property type="project" value="InterPro"/>
</dbReference>
<evidence type="ECO:0000313" key="1">
    <source>
        <dbReference type="EMBL" id="QHS80166.1"/>
    </source>
</evidence>
<name>A0A6C0AKM3_9ZZZZ</name>
<dbReference type="AlphaFoldDB" id="A0A6C0AKM3"/>